<evidence type="ECO:0000313" key="8">
    <source>
        <dbReference type="EMBL" id="MEV0968429.1"/>
    </source>
</evidence>
<evidence type="ECO:0000256" key="2">
    <source>
        <dbReference type="ARBA" id="ARBA00022475"/>
    </source>
</evidence>
<keyword evidence="2" id="KW-1003">Cell membrane</keyword>
<comment type="caution">
    <text evidence="8">The sequence shown here is derived from an EMBL/GenBank/DDBJ whole genome shotgun (WGS) entry which is preliminary data.</text>
</comment>
<evidence type="ECO:0000259" key="7">
    <source>
        <dbReference type="PROSITE" id="PS50850"/>
    </source>
</evidence>
<evidence type="ECO:0000313" key="9">
    <source>
        <dbReference type="Proteomes" id="UP001551675"/>
    </source>
</evidence>
<gene>
    <name evidence="8" type="ORF">AB0I59_07330</name>
</gene>
<feature type="domain" description="Major facilitator superfamily (MFS) profile" evidence="7">
    <location>
        <begin position="43"/>
        <end position="253"/>
    </location>
</feature>
<dbReference type="InterPro" id="IPR036259">
    <property type="entry name" value="MFS_trans_sf"/>
</dbReference>
<sequence>MKPPAVEAAPAAPPETAAVHQSAVRRFFAELGEGTRFVADSPVLRVLLVTLAVLTLGAATLNTLNVFFVSENLHADAGWFGTIGMGEGVGAVVGALAAGRLCRRFRDVTVFGVGLTLVGVGLVVYARIGTLWAAVLVIAPVGVPLGAINSAISPIVLRATPREYIGRAISTFGPVQQLASMVSAIGAGWLVSTVWRDFDHVVAGVTFGRIDTVYLIGGVAIVISGMFATLALKGPGATRLTDAAVADETVGAD</sequence>
<feature type="transmembrane region" description="Helical" evidence="6">
    <location>
        <begin position="132"/>
        <end position="157"/>
    </location>
</feature>
<feature type="transmembrane region" description="Helical" evidence="6">
    <location>
        <begin position="79"/>
        <end position="101"/>
    </location>
</feature>
<dbReference type="PANTHER" id="PTHR23513:SF6">
    <property type="entry name" value="MAJOR FACILITATOR SUPERFAMILY ASSOCIATED DOMAIN-CONTAINING PROTEIN"/>
    <property type="match status" value="1"/>
</dbReference>
<dbReference type="EMBL" id="JBFALK010000003">
    <property type="protein sequence ID" value="MEV0968429.1"/>
    <property type="molecule type" value="Genomic_DNA"/>
</dbReference>
<dbReference type="Gene3D" id="1.20.1250.20">
    <property type="entry name" value="MFS general substrate transporter like domains"/>
    <property type="match status" value="1"/>
</dbReference>
<keyword evidence="5 6" id="KW-0472">Membrane</keyword>
<dbReference type="InterPro" id="IPR011701">
    <property type="entry name" value="MFS"/>
</dbReference>
<feature type="transmembrane region" description="Helical" evidence="6">
    <location>
        <begin position="46"/>
        <end position="67"/>
    </location>
</feature>
<feature type="transmembrane region" description="Helical" evidence="6">
    <location>
        <begin position="169"/>
        <end position="192"/>
    </location>
</feature>
<dbReference type="Pfam" id="PF07690">
    <property type="entry name" value="MFS_1"/>
    <property type="match status" value="1"/>
</dbReference>
<keyword evidence="3 6" id="KW-0812">Transmembrane</keyword>
<dbReference type="InterPro" id="IPR020846">
    <property type="entry name" value="MFS_dom"/>
</dbReference>
<comment type="subcellular location">
    <subcellularLocation>
        <location evidence="1">Cell membrane</location>
        <topology evidence="1">Multi-pass membrane protein</topology>
    </subcellularLocation>
</comment>
<dbReference type="PANTHER" id="PTHR23513">
    <property type="entry name" value="INTEGRAL MEMBRANE EFFLUX PROTEIN-RELATED"/>
    <property type="match status" value="1"/>
</dbReference>
<evidence type="ECO:0000256" key="4">
    <source>
        <dbReference type="ARBA" id="ARBA00022989"/>
    </source>
</evidence>
<evidence type="ECO:0000256" key="1">
    <source>
        <dbReference type="ARBA" id="ARBA00004651"/>
    </source>
</evidence>
<proteinExistence type="predicted"/>
<dbReference type="PROSITE" id="PS50850">
    <property type="entry name" value="MFS"/>
    <property type="match status" value="1"/>
</dbReference>
<evidence type="ECO:0000256" key="6">
    <source>
        <dbReference type="SAM" id="Phobius"/>
    </source>
</evidence>
<feature type="transmembrane region" description="Helical" evidence="6">
    <location>
        <begin position="212"/>
        <end position="232"/>
    </location>
</feature>
<dbReference type="Proteomes" id="UP001551675">
    <property type="component" value="Unassembled WGS sequence"/>
</dbReference>
<evidence type="ECO:0000256" key="5">
    <source>
        <dbReference type="ARBA" id="ARBA00023136"/>
    </source>
</evidence>
<dbReference type="RefSeq" id="WP_358131083.1">
    <property type="nucleotide sequence ID" value="NZ_JBFALK010000003.1"/>
</dbReference>
<evidence type="ECO:0000256" key="3">
    <source>
        <dbReference type="ARBA" id="ARBA00022692"/>
    </source>
</evidence>
<reference evidence="8 9" key="1">
    <citation type="submission" date="2024-06" db="EMBL/GenBank/DDBJ databases">
        <title>The Natural Products Discovery Center: Release of the First 8490 Sequenced Strains for Exploring Actinobacteria Biosynthetic Diversity.</title>
        <authorList>
            <person name="Kalkreuter E."/>
            <person name="Kautsar S.A."/>
            <person name="Yang D."/>
            <person name="Bader C.D."/>
            <person name="Teijaro C.N."/>
            <person name="Fluegel L."/>
            <person name="Davis C.M."/>
            <person name="Simpson J.R."/>
            <person name="Lauterbach L."/>
            <person name="Steele A.D."/>
            <person name="Gui C."/>
            <person name="Meng S."/>
            <person name="Li G."/>
            <person name="Viehrig K."/>
            <person name="Ye F."/>
            <person name="Su P."/>
            <person name="Kiefer A.F."/>
            <person name="Nichols A."/>
            <person name="Cepeda A.J."/>
            <person name="Yan W."/>
            <person name="Fan B."/>
            <person name="Jiang Y."/>
            <person name="Adhikari A."/>
            <person name="Zheng C.-J."/>
            <person name="Schuster L."/>
            <person name="Cowan T.M."/>
            <person name="Smanski M.J."/>
            <person name="Chevrette M.G."/>
            <person name="De Carvalho L.P.S."/>
            <person name="Shen B."/>
        </authorList>
    </citation>
    <scope>NUCLEOTIDE SEQUENCE [LARGE SCALE GENOMIC DNA]</scope>
    <source>
        <strain evidence="8 9">NPDC050100</strain>
    </source>
</reference>
<protein>
    <submittedName>
        <fullName evidence="8">MFS transporter</fullName>
    </submittedName>
</protein>
<keyword evidence="9" id="KW-1185">Reference proteome</keyword>
<accession>A0ABV3GA30</accession>
<organism evidence="8 9">
    <name type="scientific">Microtetraspora glauca</name>
    <dbReference type="NCBI Taxonomy" id="1996"/>
    <lineage>
        <taxon>Bacteria</taxon>
        <taxon>Bacillati</taxon>
        <taxon>Actinomycetota</taxon>
        <taxon>Actinomycetes</taxon>
        <taxon>Streptosporangiales</taxon>
        <taxon>Streptosporangiaceae</taxon>
        <taxon>Microtetraspora</taxon>
    </lineage>
</organism>
<name>A0ABV3GA30_MICGL</name>
<keyword evidence="4 6" id="KW-1133">Transmembrane helix</keyword>
<feature type="transmembrane region" description="Helical" evidence="6">
    <location>
        <begin position="108"/>
        <end position="126"/>
    </location>
</feature>
<dbReference type="SUPFAM" id="SSF103473">
    <property type="entry name" value="MFS general substrate transporter"/>
    <property type="match status" value="1"/>
</dbReference>